<feature type="compositionally biased region" description="Low complexity" evidence="1">
    <location>
        <begin position="388"/>
        <end position="400"/>
    </location>
</feature>
<feature type="region of interest" description="Disordered" evidence="1">
    <location>
        <begin position="388"/>
        <end position="409"/>
    </location>
</feature>
<protein>
    <submittedName>
        <fullName evidence="2">Uncharacterized protein</fullName>
    </submittedName>
</protein>
<dbReference type="AlphaFoldDB" id="A0AAN7A6C2"/>
<reference evidence="2" key="2">
    <citation type="submission" date="2023-05" db="EMBL/GenBank/DDBJ databases">
        <authorList>
            <consortium name="Lawrence Berkeley National Laboratory"/>
            <person name="Steindorff A."/>
            <person name="Hensen N."/>
            <person name="Bonometti L."/>
            <person name="Westerberg I."/>
            <person name="Brannstrom I.O."/>
            <person name="Guillou S."/>
            <person name="Cros-Aarteil S."/>
            <person name="Calhoun S."/>
            <person name="Haridas S."/>
            <person name="Kuo A."/>
            <person name="Mondo S."/>
            <person name="Pangilinan J."/>
            <person name="Riley R."/>
            <person name="Labutti K."/>
            <person name="Andreopoulos B."/>
            <person name="Lipzen A."/>
            <person name="Chen C."/>
            <person name="Yanf M."/>
            <person name="Daum C."/>
            <person name="Ng V."/>
            <person name="Clum A."/>
            <person name="Ohm R."/>
            <person name="Martin F."/>
            <person name="Silar P."/>
            <person name="Natvig D."/>
            <person name="Lalanne C."/>
            <person name="Gautier V."/>
            <person name="Ament-Velasquez S.L."/>
            <person name="Kruys A."/>
            <person name="Hutchinson M.I."/>
            <person name="Powell A.J."/>
            <person name="Barry K."/>
            <person name="Miller A.N."/>
            <person name="Grigoriev I.V."/>
            <person name="Debuchy R."/>
            <person name="Gladieux P."/>
            <person name="Thoren M.H."/>
            <person name="Johannesson H."/>
        </authorList>
    </citation>
    <scope>NUCLEOTIDE SEQUENCE</scope>
    <source>
        <strain evidence="2">CBS 892.96</strain>
    </source>
</reference>
<gene>
    <name evidence="2" type="ORF">QBC36DRAFT_334646</name>
</gene>
<evidence type="ECO:0000313" key="2">
    <source>
        <dbReference type="EMBL" id="KAK4173992.1"/>
    </source>
</evidence>
<organism evidence="2 3">
    <name type="scientific">Triangularia setosa</name>
    <dbReference type="NCBI Taxonomy" id="2587417"/>
    <lineage>
        <taxon>Eukaryota</taxon>
        <taxon>Fungi</taxon>
        <taxon>Dikarya</taxon>
        <taxon>Ascomycota</taxon>
        <taxon>Pezizomycotina</taxon>
        <taxon>Sordariomycetes</taxon>
        <taxon>Sordariomycetidae</taxon>
        <taxon>Sordariales</taxon>
        <taxon>Podosporaceae</taxon>
        <taxon>Triangularia</taxon>
    </lineage>
</organism>
<proteinExistence type="predicted"/>
<feature type="region of interest" description="Disordered" evidence="1">
    <location>
        <begin position="104"/>
        <end position="271"/>
    </location>
</feature>
<dbReference type="EMBL" id="MU866307">
    <property type="protein sequence ID" value="KAK4173992.1"/>
    <property type="molecule type" value="Genomic_DNA"/>
</dbReference>
<keyword evidence="3" id="KW-1185">Reference proteome</keyword>
<reference evidence="2" key="1">
    <citation type="journal article" date="2023" name="Mol. Phylogenet. Evol.">
        <title>Genome-scale phylogeny and comparative genomics of the fungal order Sordariales.</title>
        <authorList>
            <person name="Hensen N."/>
            <person name="Bonometti L."/>
            <person name="Westerberg I."/>
            <person name="Brannstrom I.O."/>
            <person name="Guillou S."/>
            <person name="Cros-Aarteil S."/>
            <person name="Calhoun S."/>
            <person name="Haridas S."/>
            <person name="Kuo A."/>
            <person name="Mondo S."/>
            <person name="Pangilinan J."/>
            <person name="Riley R."/>
            <person name="LaButti K."/>
            <person name="Andreopoulos B."/>
            <person name="Lipzen A."/>
            <person name="Chen C."/>
            <person name="Yan M."/>
            <person name="Daum C."/>
            <person name="Ng V."/>
            <person name="Clum A."/>
            <person name="Steindorff A."/>
            <person name="Ohm R.A."/>
            <person name="Martin F."/>
            <person name="Silar P."/>
            <person name="Natvig D.O."/>
            <person name="Lalanne C."/>
            <person name="Gautier V."/>
            <person name="Ament-Velasquez S.L."/>
            <person name="Kruys A."/>
            <person name="Hutchinson M.I."/>
            <person name="Powell A.J."/>
            <person name="Barry K."/>
            <person name="Miller A.N."/>
            <person name="Grigoriev I.V."/>
            <person name="Debuchy R."/>
            <person name="Gladieux P."/>
            <person name="Hiltunen Thoren M."/>
            <person name="Johannesson H."/>
        </authorList>
    </citation>
    <scope>NUCLEOTIDE SEQUENCE</scope>
    <source>
        <strain evidence="2">CBS 892.96</strain>
    </source>
</reference>
<evidence type="ECO:0000256" key="1">
    <source>
        <dbReference type="SAM" id="MobiDB-lite"/>
    </source>
</evidence>
<accession>A0AAN7A6C2</accession>
<comment type="caution">
    <text evidence="2">The sequence shown here is derived from an EMBL/GenBank/DDBJ whole genome shotgun (WGS) entry which is preliminary data.</text>
</comment>
<sequence length="409" mass="42686">MAAPTPSQGRVPPKISLLEPLEKGLNEVLVLTGKAFRAASKDSNLEKASSQEVAAAIKGNAQEAAAAINAQVPAVIGRFNNALDDLEFDLLRAKAILLRDLNQLKANRKPPPPPKQKPAAPPAASVPPAPMESPTMAKKAQVFKGNMPGSSRPALSPVAVPVHPIKQESKPVAPIPNMGGIDLSSPELKHSPSPKTVPRSKPVKKSPQLASVAVAATGRPASAPPKKEIKVLPPQIPRPGTAAPQFPSGPPNLQVKAASVPARDMSASPAMANSTPVAGAVSQLQAPAQASNENFFTEMTFSVAPPAEQPGQQQQQQQQQQVDLTKLDGSANFEVGTGSPTMDLDNEIDNLFEDMSMSMDYSLGGDSAGDNSNFNDMYFDLEASSGAATSGNNNNGNNNNIGLDDFGFP</sequence>
<evidence type="ECO:0000313" key="3">
    <source>
        <dbReference type="Proteomes" id="UP001302321"/>
    </source>
</evidence>
<dbReference type="Proteomes" id="UP001302321">
    <property type="component" value="Unassembled WGS sequence"/>
</dbReference>
<name>A0AAN7A6C2_9PEZI</name>
<feature type="compositionally biased region" description="Pro residues" evidence="1">
    <location>
        <begin position="109"/>
        <end position="131"/>
    </location>
</feature>